<evidence type="ECO:0000313" key="1">
    <source>
        <dbReference type="EMBL" id="MDN0069416.1"/>
    </source>
</evidence>
<protein>
    <submittedName>
        <fullName evidence="1">Uncharacterized protein</fullName>
    </submittedName>
</protein>
<gene>
    <name evidence="1" type="ORF">QVN40_06820</name>
</gene>
<dbReference type="RefSeq" id="WP_087202350.1">
    <property type="nucleotide sequence ID" value="NZ_JAUEIR010000005.1"/>
</dbReference>
<proteinExistence type="predicted"/>
<comment type="caution">
    <text evidence="1">The sequence shown here is derived from an EMBL/GenBank/DDBJ whole genome shotgun (WGS) entry which is preliminary data.</text>
</comment>
<evidence type="ECO:0000313" key="2">
    <source>
        <dbReference type="Proteomes" id="UP001168505"/>
    </source>
</evidence>
<name>A0AAW7K1B2_9ACTN</name>
<reference evidence="1" key="2">
    <citation type="submission" date="2023-08" db="EMBL/GenBank/DDBJ databases">
        <title>Identification and characterization of horizontal gene transfer across gut microbiota members of farm animals based on homology search.</title>
        <authorList>
            <person name="Schwarzerova J."/>
            <person name="Nykrynova M."/>
            <person name="Jureckova K."/>
            <person name="Cejkova D."/>
            <person name="Rychlik I."/>
        </authorList>
    </citation>
    <scope>NUCLEOTIDE SEQUENCE</scope>
    <source>
        <strain evidence="1">15_COKtk</strain>
    </source>
</reference>
<dbReference type="Proteomes" id="UP001168505">
    <property type="component" value="Unassembled WGS sequence"/>
</dbReference>
<organism evidence="1 2">
    <name type="scientific">Collinsella ihumii</name>
    <dbReference type="NCBI Taxonomy" id="1720204"/>
    <lineage>
        <taxon>Bacteria</taxon>
        <taxon>Bacillati</taxon>
        <taxon>Actinomycetota</taxon>
        <taxon>Coriobacteriia</taxon>
        <taxon>Coriobacteriales</taxon>
        <taxon>Coriobacteriaceae</taxon>
        <taxon>Collinsella</taxon>
    </lineage>
</organism>
<sequence>MIAGYVKLVHGIDTAADDAVLDGIRQTELISAWARPSVAWCVDNVIICGENRGGVPYMNPQGQAWRWSAASMVTVLHRDVLKLG</sequence>
<reference evidence="1" key="1">
    <citation type="submission" date="2023-06" db="EMBL/GenBank/DDBJ databases">
        <authorList>
            <person name="Zeman M."/>
            <person name="Kubasova T."/>
            <person name="Jahodarova E."/>
            <person name="Nykrynova M."/>
            <person name="Rychlik I."/>
        </authorList>
    </citation>
    <scope>NUCLEOTIDE SEQUENCE</scope>
    <source>
        <strain evidence="1">15_COKtk</strain>
    </source>
</reference>
<dbReference type="AlphaFoldDB" id="A0AAW7K1B2"/>
<dbReference type="EMBL" id="JAUEIR010000005">
    <property type="protein sequence ID" value="MDN0069416.1"/>
    <property type="molecule type" value="Genomic_DNA"/>
</dbReference>
<accession>A0AAW7K1B2</accession>